<proteinExistence type="predicted"/>
<evidence type="ECO:0000313" key="2">
    <source>
        <dbReference type="Proteomes" id="UP000029833"/>
    </source>
</evidence>
<dbReference type="STRING" id="1408250.Q760_08885"/>
<accession>A0A0A0B2S7</accession>
<sequence>MTRASSDELLVLHAVRLRGFTDVASAARRFTLDPGVAEELLLDEQALGRVAWSEFAGLGGWSLTDRGRAHGERLLAAELAAVPGGREAVSATFEAFGPLNDRLQGACTGWQLRPRPGDPLAENDHTDPAWDGLVVSELDALARELVAVVHGLVAVLDRFAGYDRRFSAALDRVRAGDGSWVNRTGEDSCHTVWFELHEDLLATLGLPRGV</sequence>
<organism evidence="1 2">
    <name type="scientific">Cellulomonas cellasea DSM 20118</name>
    <dbReference type="NCBI Taxonomy" id="1408250"/>
    <lineage>
        <taxon>Bacteria</taxon>
        <taxon>Bacillati</taxon>
        <taxon>Actinomycetota</taxon>
        <taxon>Actinomycetes</taxon>
        <taxon>Micrococcales</taxon>
        <taxon>Cellulomonadaceae</taxon>
        <taxon>Cellulomonas</taxon>
    </lineage>
</organism>
<protein>
    <submittedName>
        <fullName evidence="1">Transcriptional regulator</fullName>
    </submittedName>
</protein>
<comment type="caution">
    <text evidence="1">The sequence shown here is derived from an EMBL/GenBank/DDBJ whole genome shotgun (WGS) entry which is preliminary data.</text>
</comment>
<gene>
    <name evidence="1" type="ORF">Q760_08885</name>
</gene>
<dbReference type="AlphaFoldDB" id="A0A0A0B2S7"/>
<dbReference type="Proteomes" id="UP000029833">
    <property type="component" value="Unassembled WGS sequence"/>
</dbReference>
<keyword evidence="2" id="KW-1185">Reference proteome</keyword>
<dbReference type="RefSeq" id="WP_034635454.1">
    <property type="nucleotide sequence ID" value="NZ_AXNT01000205.1"/>
</dbReference>
<dbReference type="EMBL" id="AXNT01000205">
    <property type="protein sequence ID" value="KGM00443.1"/>
    <property type="molecule type" value="Genomic_DNA"/>
</dbReference>
<dbReference type="OrthoDB" id="3568381at2"/>
<name>A0A0A0B2S7_9CELL</name>
<evidence type="ECO:0000313" key="1">
    <source>
        <dbReference type="EMBL" id="KGM00443.1"/>
    </source>
</evidence>
<reference evidence="1 2" key="1">
    <citation type="submission" date="2013-10" db="EMBL/GenBank/DDBJ databases">
        <authorList>
            <person name="Wang G."/>
            <person name="Zhuang W."/>
        </authorList>
    </citation>
    <scope>NUCLEOTIDE SEQUENCE [LARGE SCALE GENOMIC DNA]</scope>
    <source>
        <strain evidence="1 2">DSM 20118</strain>
    </source>
</reference>